<protein>
    <submittedName>
        <fullName evidence="1">Uncharacterized protein</fullName>
    </submittedName>
</protein>
<evidence type="ECO:0000313" key="2">
    <source>
        <dbReference type="Proteomes" id="UP000828048"/>
    </source>
</evidence>
<keyword evidence="2" id="KW-1185">Reference proteome</keyword>
<dbReference type="Proteomes" id="UP000828048">
    <property type="component" value="Chromosome 1"/>
</dbReference>
<comment type="caution">
    <text evidence="1">The sequence shown here is derived from an EMBL/GenBank/DDBJ whole genome shotgun (WGS) entry which is preliminary data.</text>
</comment>
<dbReference type="EMBL" id="CM037151">
    <property type="protein sequence ID" value="KAH7842608.1"/>
    <property type="molecule type" value="Genomic_DNA"/>
</dbReference>
<organism evidence="1 2">
    <name type="scientific">Vaccinium darrowii</name>
    <dbReference type="NCBI Taxonomy" id="229202"/>
    <lineage>
        <taxon>Eukaryota</taxon>
        <taxon>Viridiplantae</taxon>
        <taxon>Streptophyta</taxon>
        <taxon>Embryophyta</taxon>
        <taxon>Tracheophyta</taxon>
        <taxon>Spermatophyta</taxon>
        <taxon>Magnoliopsida</taxon>
        <taxon>eudicotyledons</taxon>
        <taxon>Gunneridae</taxon>
        <taxon>Pentapetalae</taxon>
        <taxon>asterids</taxon>
        <taxon>Ericales</taxon>
        <taxon>Ericaceae</taxon>
        <taxon>Vaccinioideae</taxon>
        <taxon>Vaccinieae</taxon>
        <taxon>Vaccinium</taxon>
    </lineage>
</organism>
<gene>
    <name evidence="1" type="ORF">Vadar_007304</name>
</gene>
<accession>A0ACB7XNZ9</accession>
<evidence type="ECO:0000313" key="1">
    <source>
        <dbReference type="EMBL" id="KAH7842608.1"/>
    </source>
</evidence>
<reference evidence="1 2" key="1">
    <citation type="journal article" date="2021" name="Hortic Res">
        <title>High-quality reference genome and annotation aids understanding of berry development for evergreen blueberry (Vaccinium darrowii).</title>
        <authorList>
            <person name="Yu J."/>
            <person name="Hulse-Kemp A.M."/>
            <person name="Babiker E."/>
            <person name="Staton M."/>
        </authorList>
    </citation>
    <scope>NUCLEOTIDE SEQUENCE [LARGE SCALE GENOMIC DNA]</scope>
    <source>
        <strain evidence="2">cv. NJ 8807/NJ 8810</strain>
        <tissue evidence="1">Young leaf</tissue>
    </source>
</reference>
<name>A0ACB7XNZ9_9ERIC</name>
<proteinExistence type="predicted"/>
<sequence>MENDHAMKRVLPPNLPYEIVFDILSRLPVKKISQGHFTFHPKCSDLFIYYLAFADDLFLLAGADCPTLGIIKGGLDEFYHSSGLKPNLQKSKIFFSGVSNEMKANILRILPIPEGSLPGKYLGVPLISTRLKYEDCV</sequence>